<dbReference type="InterPro" id="IPR007421">
    <property type="entry name" value="Schlafen_AlbA_2_dom"/>
</dbReference>
<keyword evidence="3" id="KW-1185">Reference proteome</keyword>
<gene>
    <name evidence="2" type="ORF">MsAg5_15920</name>
</gene>
<dbReference type="Pfam" id="PF13749">
    <property type="entry name" value="HATPase_c_4"/>
    <property type="match status" value="1"/>
</dbReference>
<dbReference type="PANTHER" id="PTHR30595:SF6">
    <property type="entry name" value="SCHLAFEN ALBA-2 DOMAIN-CONTAINING PROTEIN"/>
    <property type="match status" value="1"/>
</dbReference>
<dbReference type="Proteomes" id="UP001271789">
    <property type="component" value="Unassembled WGS sequence"/>
</dbReference>
<evidence type="ECO:0000259" key="1">
    <source>
        <dbReference type="Pfam" id="PF04326"/>
    </source>
</evidence>
<feature type="domain" description="Schlafen AlbA-2" evidence="1">
    <location>
        <begin position="20"/>
        <end position="140"/>
    </location>
</feature>
<dbReference type="Gene3D" id="3.30.565.60">
    <property type="match status" value="1"/>
</dbReference>
<name>A0AAE4MKS7_9EURY</name>
<dbReference type="Pfam" id="PF04326">
    <property type="entry name" value="SLFN_AlbA_2"/>
    <property type="match status" value="1"/>
</dbReference>
<dbReference type="EMBL" id="JAWDKD010000021">
    <property type="protein sequence ID" value="MDV0447681.1"/>
    <property type="molecule type" value="Genomic_DNA"/>
</dbReference>
<reference evidence="2" key="1">
    <citation type="submission" date="2023-06" db="EMBL/GenBank/DDBJ databases">
        <title>Genome sequence of Methanosarcinaceae archaeon Ag5.</title>
        <authorList>
            <person name="Protasov E."/>
            <person name="Platt K."/>
            <person name="Poehlein A."/>
            <person name="Daniel R."/>
            <person name="Brune A."/>
        </authorList>
    </citation>
    <scope>NUCLEOTIDE SEQUENCE</scope>
    <source>
        <strain evidence="2">Ag5</strain>
    </source>
</reference>
<proteinExistence type="predicted"/>
<accession>A0AAE4MKS7</accession>
<dbReference type="InterPro" id="IPR038461">
    <property type="entry name" value="Schlafen_AlbA_2_dom_sf"/>
</dbReference>
<dbReference type="PANTHER" id="PTHR30595">
    <property type="entry name" value="GLPR-RELATED TRANSCRIPTIONAL REPRESSOR"/>
    <property type="match status" value="1"/>
</dbReference>
<evidence type="ECO:0000313" key="3">
    <source>
        <dbReference type="Proteomes" id="UP001271789"/>
    </source>
</evidence>
<organism evidence="2 3">
    <name type="scientific">Methanolapillus africanus</name>
    <dbReference type="NCBI Taxonomy" id="3028297"/>
    <lineage>
        <taxon>Archaea</taxon>
        <taxon>Methanobacteriati</taxon>
        <taxon>Methanobacteriota</taxon>
        <taxon>Stenosarchaea group</taxon>
        <taxon>Methanomicrobia</taxon>
        <taxon>Methanosarcinales</taxon>
        <taxon>Methanosarcinaceae</taxon>
        <taxon>Methanolapillus</taxon>
    </lineage>
</organism>
<dbReference type="AlphaFoldDB" id="A0AAE4MKS7"/>
<protein>
    <recommendedName>
        <fullName evidence="1">Schlafen AlbA-2 domain-containing protein</fullName>
    </recommendedName>
</protein>
<evidence type="ECO:0000313" key="2">
    <source>
        <dbReference type="EMBL" id="MDV0447681.1"/>
    </source>
</evidence>
<sequence length="556" mass="64300">MVLSENEIKSLFYFLLKQPESEVFELKEAKNDFNFEKLGKYFSALSNEANLKKQESGWLILGVRDKNHDVVGTRYLENCLKQNELKQRISEKTNDGMTFTEIYEFIENEKRVLLLQVPAASPGIPTSFEGHFYGRNGESLGPLSLSELEKIRAQIMPDWSAGIVPEATLEDLDPKAISKARENYKIRYPKIAEEVDSWDDATFLNKAKVTVKGKITRAALILLGNEESDYYLSPADVKIRWILKDAENREKDYEIFSIPFLLSAEKTYSKIRNVKYQRMTGDTIFPEELLTYEPFVIREALNNCIAHQDYQKGARINVVEFEDGKLIFSNYGDFIPGSVENAVKENSPEECYRNQFLATAMLNLNMVETVGGGIRKMFEFQRQRYFPMPEYELSKNKVRVTITGKILDEEFVKALLTNLNLSLEDIIILDKVQKKKIISDMEARHLRKLNLISGRKPNYYISSEIISKSKNIDLKAQHVRQRGFDDTYYENLILNYLNQYGSATKIEINNLLFEKLPEIYNETQKKNKIKNLLSSLRRSNLIVNSGTRCKPNYVLK</sequence>
<comment type="caution">
    <text evidence="2">The sequence shown here is derived from an EMBL/GenBank/DDBJ whole genome shotgun (WGS) entry which is preliminary data.</text>
</comment>
<dbReference type="InterPro" id="IPR038475">
    <property type="entry name" value="RecG_C_sf"/>
</dbReference>
<dbReference type="Gene3D" id="3.30.950.30">
    <property type="entry name" value="Schlafen, AAA domain"/>
    <property type="match status" value="1"/>
</dbReference>